<dbReference type="EMBL" id="CP006643">
    <property type="protein sequence ID" value="AGX04644.1"/>
    <property type="molecule type" value="Genomic_DNA"/>
</dbReference>
<name>U5L9W4_9BACI</name>
<organism evidence="1 2">
    <name type="scientific">Bacillus infantis NRRL B-14911</name>
    <dbReference type="NCBI Taxonomy" id="1367477"/>
    <lineage>
        <taxon>Bacteria</taxon>
        <taxon>Bacillati</taxon>
        <taxon>Bacillota</taxon>
        <taxon>Bacilli</taxon>
        <taxon>Bacillales</taxon>
        <taxon>Bacillaceae</taxon>
        <taxon>Bacillus</taxon>
    </lineage>
</organism>
<reference evidence="1 2" key="1">
    <citation type="submission" date="2013-07" db="EMBL/GenBank/DDBJ databases">
        <title>Complete genome sequence of Bacillus infantis NRRL B-14911 that has potential to induce cardiac disease by antigenic mimicry.</title>
        <authorList>
            <person name="Massilamany C."/>
            <person name="Smith T.P.L."/>
            <person name="Loy J.D."/>
            <person name="Barletta R."/>
            <person name="Reddy J."/>
        </authorList>
    </citation>
    <scope>NUCLEOTIDE SEQUENCE [LARGE SCALE GENOMIC DNA]</scope>
    <source>
        <strain evidence="1 2">NRRL B-14911</strain>
    </source>
</reference>
<sequence length="49" mass="5758">MRKLSYIKFLRETYSNTKDSETLMTILDMYIQKLIGIKQESSKGGKRNV</sequence>
<proteinExistence type="predicted"/>
<evidence type="ECO:0000313" key="1">
    <source>
        <dbReference type="EMBL" id="AGX04644.1"/>
    </source>
</evidence>
<keyword evidence="2" id="KW-1185">Reference proteome</keyword>
<dbReference type="AlphaFoldDB" id="U5L9W4"/>
<dbReference type="PATRIC" id="fig|1367477.3.peg.2691"/>
<gene>
    <name evidence="1" type="ORF">N288_13710</name>
</gene>
<dbReference type="HOGENOM" id="CLU_3132316_0_0_9"/>
<protein>
    <submittedName>
        <fullName evidence="1">Uncharacterized protein</fullName>
    </submittedName>
</protein>
<evidence type="ECO:0000313" key="2">
    <source>
        <dbReference type="Proteomes" id="UP000017805"/>
    </source>
</evidence>
<dbReference type="Proteomes" id="UP000017805">
    <property type="component" value="Chromosome"/>
</dbReference>
<dbReference type="STRING" id="1367477.N288_13710"/>
<accession>U5L9W4</accession>
<dbReference type="KEGG" id="bif:N288_13710"/>